<keyword evidence="3" id="KW-1185">Reference proteome</keyword>
<comment type="similarity">
    <text evidence="2">Belongs to the PPR family. PCMP-E subfamily.</text>
</comment>
<dbReference type="InterPro" id="IPR046960">
    <property type="entry name" value="PPR_At4g14850-like_plant"/>
</dbReference>
<dbReference type="GO" id="GO:0005737">
    <property type="term" value="C:cytoplasm"/>
    <property type="evidence" value="ECO:0007669"/>
    <property type="project" value="UniProtKB-ARBA"/>
</dbReference>
<dbReference type="InterPro" id="IPR011990">
    <property type="entry name" value="TPR-like_helical_dom_sf"/>
</dbReference>
<dbReference type="PROSITE" id="PS51375">
    <property type="entry name" value="PPR"/>
    <property type="match status" value="5"/>
</dbReference>
<accession>A0A2I4EE45</accession>
<evidence type="ECO:0000313" key="3">
    <source>
        <dbReference type="Proteomes" id="UP000235220"/>
    </source>
</evidence>
<dbReference type="RefSeq" id="XP_018817670.1">
    <property type="nucleotide sequence ID" value="XM_018962125.2"/>
</dbReference>
<dbReference type="InterPro" id="IPR002885">
    <property type="entry name" value="PPR_rpt"/>
</dbReference>
<dbReference type="PANTHER" id="PTHR47926">
    <property type="entry name" value="PENTATRICOPEPTIDE REPEAT-CONTAINING PROTEIN"/>
    <property type="match status" value="1"/>
</dbReference>
<dbReference type="KEGG" id="jre:108988773"/>
<evidence type="ECO:0000256" key="2">
    <source>
        <dbReference type="ARBA" id="ARBA00061659"/>
    </source>
</evidence>
<dbReference type="NCBIfam" id="TIGR00756">
    <property type="entry name" value="PPR"/>
    <property type="match status" value="4"/>
</dbReference>
<dbReference type="PANTHER" id="PTHR47926:SF490">
    <property type="entry name" value="REPEAT-LIKE SUPERFAMILY PROTEIN, PUTATIVE-RELATED"/>
    <property type="match status" value="1"/>
</dbReference>
<evidence type="ECO:0000313" key="4">
    <source>
        <dbReference type="RefSeq" id="XP_018817670.1"/>
    </source>
</evidence>
<dbReference type="FunCoup" id="A0A2I4EE45">
    <property type="interactions" value="888"/>
</dbReference>
<dbReference type="Proteomes" id="UP000235220">
    <property type="component" value="Chromosome 13"/>
</dbReference>
<dbReference type="AlphaFoldDB" id="A0A2I4EE45"/>
<dbReference type="Pfam" id="PF01535">
    <property type="entry name" value="PPR"/>
    <property type="match status" value="4"/>
</dbReference>
<dbReference type="FunFam" id="1.25.40.10:FF:000196">
    <property type="entry name" value="Pentatricopeptide repeat-containing protein At4g14850"/>
    <property type="match status" value="1"/>
</dbReference>
<dbReference type="OrthoDB" id="185373at2759"/>
<reference evidence="4" key="1">
    <citation type="submission" date="2025-08" db="UniProtKB">
        <authorList>
            <consortium name="RefSeq"/>
        </authorList>
    </citation>
    <scope>IDENTIFICATION</scope>
    <source>
        <tissue evidence="4">Leaves</tissue>
    </source>
</reference>
<gene>
    <name evidence="4" type="primary">LOC108988773</name>
</gene>
<dbReference type="GeneID" id="108988773"/>
<dbReference type="GO" id="GO:0003723">
    <property type="term" value="F:RNA binding"/>
    <property type="evidence" value="ECO:0007669"/>
    <property type="project" value="InterPro"/>
</dbReference>
<sequence length="609" mass="67709">MCRYLISRQTNLTFATEESGHRLMTLANASCPRLQTFRLLNPKHYSTLLQDQKLISLLKSCKQISETSQIHSFMVKSGLDHVPFTLSKLLACSIQDMEYAASIFNHIKNPNLYMFNTMLRGYATGDDPNKAFDVFNHVRAQGIMLDQFSFITKLKACARVFAIGTGQGIHGVVVRSGHGLFINVKNTLLHLYCVCGRIGDAHKLFDEFPQENDLVSWNTLMGGYLHSSQPTVVLGLFWQMCSSGLRASVTTVLSVLSAVGDFGNLRGGESVHGHCVKVGFCSDLNVVTALIDMYAKTGNVELGRRTFDEVTEKDVVLWNCVIDKYARSGMEEKAVALLLDMKLRRVRPNSSTLAGLLSACAASGTINLGRCISDYVEEEEMVLDAVLGTALVDMYAKCGFLEEAIDIFQRMESKDVKSWTAMISGYGIHGQARNAIMLFYRMEGEGFRPNEVTFLAVLSACSHGGLVTEGMSCLERMVCEYGLSPKVEHYGCMIDLLGRAGLLEEAYKLIQSLPIRGDSTAWRSLLAACRVYGDVKLGECVKRVLVEIYDEQHPTDSILLSNTYAIAGRLPEERRMLEMKVKYKSLGTEEEKVTMKEAGCSIIEMDSRW</sequence>
<protein>
    <submittedName>
        <fullName evidence="4">Pentatricopeptide repeat-containing protein At1g26900, mitochondrial</fullName>
    </submittedName>
</protein>
<keyword evidence="1" id="KW-0677">Repeat</keyword>
<dbReference type="Pfam" id="PF13041">
    <property type="entry name" value="PPR_2"/>
    <property type="match status" value="2"/>
</dbReference>
<dbReference type="GO" id="GO:0016556">
    <property type="term" value="P:mRNA modification"/>
    <property type="evidence" value="ECO:0007669"/>
    <property type="project" value="UniProtKB-ARBA"/>
</dbReference>
<evidence type="ECO:0000256" key="1">
    <source>
        <dbReference type="ARBA" id="ARBA00022737"/>
    </source>
</evidence>
<dbReference type="FunFam" id="1.25.40.10:FF:000277">
    <property type="entry name" value="Pentatricopeptide repeat-containing protein, mitochondrial"/>
    <property type="match status" value="1"/>
</dbReference>
<name>A0A2I4EE45_JUGRE</name>
<organism evidence="3 4">
    <name type="scientific">Juglans regia</name>
    <name type="common">English walnut</name>
    <dbReference type="NCBI Taxonomy" id="51240"/>
    <lineage>
        <taxon>Eukaryota</taxon>
        <taxon>Viridiplantae</taxon>
        <taxon>Streptophyta</taxon>
        <taxon>Embryophyta</taxon>
        <taxon>Tracheophyta</taxon>
        <taxon>Spermatophyta</taxon>
        <taxon>Magnoliopsida</taxon>
        <taxon>eudicotyledons</taxon>
        <taxon>Gunneridae</taxon>
        <taxon>Pentapetalae</taxon>
        <taxon>rosids</taxon>
        <taxon>fabids</taxon>
        <taxon>Fagales</taxon>
        <taxon>Juglandaceae</taxon>
        <taxon>Juglans</taxon>
    </lineage>
</organism>
<proteinExistence type="inferred from homology"/>
<dbReference type="Gramene" id="Jr13_15820_p1">
    <property type="protein sequence ID" value="cds.Jr13_15820_p1"/>
    <property type="gene ID" value="Jr13_15820"/>
</dbReference>
<dbReference type="Gene3D" id="1.25.40.10">
    <property type="entry name" value="Tetratricopeptide repeat domain"/>
    <property type="match status" value="4"/>
</dbReference>